<dbReference type="EMBL" id="JAHRIP010021275">
    <property type="protein sequence ID" value="MEQ2288672.1"/>
    <property type="molecule type" value="Genomic_DNA"/>
</dbReference>
<keyword evidence="2" id="KW-1185">Reference proteome</keyword>
<protein>
    <submittedName>
        <fullName evidence="1">Uncharacterized protein</fullName>
    </submittedName>
</protein>
<dbReference type="Proteomes" id="UP001469553">
    <property type="component" value="Unassembled WGS sequence"/>
</dbReference>
<proteinExistence type="predicted"/>
<gene>
    <name evidence="1" type="ORF">AMECASPLE_025212</name>
</gene>
<sequence length="67" mass="7304">MRRSRWLIIPECGRSVDPPVLSCTQTEQKWHKPRTMGVKPGPVVAMVVLKPKLGATTASGLSASDDM</sequence>
<organism evidence="1 2">
    <name type="scientific">Ameca splendens</name>
    <dbReference type="NCBI Taxonomy" id="208324"/>
    <lineage>
        <taxon>Eukaryota</taxon>
        <taxon>Metazoa</taxon>
        <taxon>Chordata</taxon>
        <taxon>Craniata</taxon>
        <taxon>Vertebrata</taxon>
        <taxon>Euteleostomi</taxon>
        <taxon>Actinopterygii</taxon>
        <taxon>Neopterygii</taxon>
        <taxon>Teleostei</taxon>
        <taxon>Neoteleostei</taxon>
        <taxon>Acanthomorphata</taxon>
        <taxon>Ovalentaria</taxon>
        <taxon>Atherinomorphae</taxon>
        <taxon>Cyprinodontiformes</taxon>
        <taxon>Goodeidae</taxon>
        <taxon>Ameca</taxon>
    </lineage>
</organism>
<name>A0ABV0Y4G4_9TELE</name>
<comment type="caution">
    <text evidence="1">The sequence shown here is derived from an EMBL/GenBank/DDBJ whole genome shotgun (WGS) entry which is preliminary data.</text>
</comment>
<reference evidence="1 2" key="1">
    <citation type="submission" date="2021-06" db="EMBL/GenBank/DDBJ databases">
        <authorList>
            <person name="Palmer J.M."/>
        </authorList>
    </citation>
    <scope>NUCLEOTIDE SEQUENCE [LARGE SCALE GENOMIC DNA]</scope>
    <source>
        <strain evidence="1 2">AS_MEX2019</strain>
        <tissue evidence="1">Muscle</tissue>
    </source>
</reference>
<accession>A0ABV0Y4G4</accession>
<evidence type="ECO:0000313" key="2">
    <source>
        <dbReference type="Proteomes" id="UP001469553"/>
    </source>
</evidence>
<evidence type="ECO:0000313" key="1">
    <source>
        <dbReference type="EMBL" id="MEQ2288672.1"/>
    </source>
</evidence>